<name>A0A485A1Z0_KLUCR</name>
<evidence type="ECO:0000313" key="2">
    <source>
        <dbReference type="Proteomes" id="UP000401081"/>
    </source>
</evidence>
<accession>A0A485A1Z0</accession>
<keyword evidence="2" id="KW-1185">Reference proteome</keyword>
<dbReference type="Pfam" id="PF00577">
    <property type="entry name" value="Usher"/>
    <property type="match status" value="1"/>
</dbReference>
<dbReference type="PANTHER" id="PTHR30451">
    <property type="entry name" value="OUTER MEMBRANE USHER PROTEIN"/>
    <property type="match status" value="1"/>
</dbReference>
<sequence>MVQFLQATSKNTNLDQSALSSISVGYNNSWQGITYGLNYTYSLNQDDDESDNNSGHNESQFSLNVSIPFDKFLPGSYVNYSLNNTHHGATTHNVGISGTALEDNRLNWGIQGRVFQR</sequence>
<dbReference type="EMBL" id="CAADJD010000001">
    <property type="protein sequence ID" value="VFS54952.1"/>
    <property type="molecule type" value="Genomic_DNA"/>
</dbReference>
<reference evidence="1 2" key="1">
    <citation type="submission" date="2019-03" db="EMBL/GenBank/DDBJ databases">
        <authorList>
            <consortium name="Pathogen Informatics"/>
        </authorList>
    </citation>
    <scope>NUCLEOTIDE SEQUENCE [LARGE SCALE GENOMIC DNA]</scope>
    <source>
        <strain evidence="1 2">NCTC12993</strain>
    </source>
</reference>
<dbReference type="PANTHER" id="PTHR30451:SF21">
    <property type="entry name" value="FIMBRIAL USHER DOMAIN-CONTAINING PROTEIN YDET-RELATED"/>
    <property type="match status" value="1"/>
</dbReference>
<dbReference type="GO" id="GO:0015473">
    <property type="term" value="F:fimbrial usher porin activity"/>
    <property type="evidence" value="ECO:0007669"/>
    <property type="project" value="InterPro"/>
</dbReference>
<organism evidence="1 2">
    <name type="scientific">Kluyvera cryocrescens</name>
    <name type="common">Kluyvera citrophila</name>
    <dbReference type="NCBI Taxonomy" id="580"/>
    <lineage>
        <taxon>Bacteria</taxon>
        <taxon>Pseudomonadati</taxon>
        <taxon>Pseudomonadota</taxon>
        <taxon>Gammaproteobacteria</taxon>
        <taxon>Enterobacterales</taxon>
        <taxon>Enterobacteriaceae</taxon>
        <taxon>Kluyvera</taxon>
    </lineage>
</organism>
<gene>
    <name evidence="1" type="ORF">NCTC12993_00105</name>
</gene>
<evidence type="ECO:0000313" key="1">
    <source>
        <dbReference type="EMBL" id="VFS54952.1"/>
    </source>
</evidence>
<protein>
    <submittedName>
        <fullName evidence="1">Putative fimbrial outer membrane usher protein SthC</fullName>
    </submittedName>
</protein>
<dbReference type="Proteomes" id="UP000401081">
    <property type="component" value="Unassembled WGS sequence"/>
</dbReference>
<dbReference type="GO" id="GO:0009297">
    <property type="term" value="P:pilus assembly"/>
    <property type="evidence" value="ECO:0007669"/>
    <property type="project" value="InterPro"/>
</dbReference>
<dbReference type="InterPro" id="IPR000015">
    <property type="entry name" value="Fimb_usher"/>
</dbReference>
<proteinExistence type="predicted"/>
<dbReference type="GO" id="GO:0009279">
    <property type="term" value="C:cell outer membrane"/>
    <property type="evidence" value="ECO:0007669"/>
    <property type="project" value="TreeGrafter"/>
</dbReference>
<dbReference type="AlphaFoldDB" id="A0A485A1Z0"/>